<dbReference type="GO" id="GO:0005886">
    <property type="term" value="C:plasma membrane"/>
    <property type="evidence" value="ECO:0007669"/>
    <property type="project" value="UniProtKB-SubCell"/>
</dbReference>
<comment type="subcellular location">
    <subcellularLocation>
        <location evidence="1 6">Cell membrane</location>
        <topology evidence="1 6">Multi-pass membrane protein</topology>
    </subcellularLocation>
</comment>
<dbReference type="eggNOG" id="COG0398">
    <property type="taxonomic scope" value="Bacteria"/>
</dbReference>
<feature type="transmembrane region" description="Helical" evidence="6">
    <location>
        <begin position="169"/>
        <end position="192"/>
    </location>
</feature>
<evidence type="ECO:0000256" key="3">
    <source>
        <dbReference type="ARBA" id="ARBA00022692"/>
    </source>
</evidence>
<evidence type="ECO:0000313" key="9">
    <source>
        <dbReference type="Proteomes" id="UP000003635"/>
    </source>
</evidence>
<organism evidence="8 9">
    <name type="scientific">Oceanicola granulosus (strain ATCC BAA-861 / DSM 15982 / KCTC 12143 / HTCC2516)</name>
    <dbReference type="NCBI Taxonomy" id="314256"/>
    <lineage>
        <taxon>Bacteria</taxon>
        <taxon>Pseudomonadati</taxon>
        <taxon>Pseudomonadota</taxon>
        <taxon>Alphaproteobacteria</taxon>
        <taxon>Rhodobacterales</taxon>
        <taxon>Roseobacteraceae</taxon>
        <taxon>Oceanicola</taxon>
    </lineage>
</organism>
<dbReference type="InterPro" id="IPR032816">
    <property type="entry name" value="VTT_dom"/>
</dbReference>
<evidence type="ECO:0000256" key="2">
    <source>
        <dbReference type="ARBA" id="ARBA00022475"/>
    </source>
</evidence>
<keyword evidence="3 6" id="KW-0812">Transmembrane</keyword>
<keyword evidence="9" id="KW-1185">Reference proteome</keyword>
<dbReference type="AlphaFoldDB" id="Q2CHK7"/>
<evidence type="ECO:0000313" key="8">
    <source>
        <dbReference type="EMBL" id="EAR52287.1"/>
    </source>
</evidence>
<reference evidence="8 9" key="1">
    <citation type="journal article" date="2010" name="J. Bacteriol.">
        <title>Genome sequences of Oceanicola granulosus HTCC2516(T) and Oceanicola batsensis HTCC2597(TDelta).</title>
        <authorList>
            <person name="Thrash J.C."/>
            <person name="Cho J.C."/>
            <person name="Vergin K.L."/>
            <person name="Giovannoni S.J."/>
        </authorList>
    </citation>
    <scope>NUCLEOTIDE SEQUENCE [LARGE SCALE GENOMIC DNA]</scope>
    <source>
        <strain evidence="9">ATCC BAA-861 / DSM 15982 / KCTC 12143 / HTCC2516</strain>
    </source>
</reference>
<dbReference type="Proteomes" id="UP000003635">
    <property type="component" value="Unassembled WGS sequence"/>
</dbReference>
<accession>Q2CHK7</accession>
<dbReference type="HOGENOM" id="CLU_038944_8_1_5"/>
<comment type="caution">
    <text evidence="8">The sequence shown here is derived from an EMBL/GenBank/DDBJ whole genome shotgun (WGS) entry which is preliminary data.</text>
</comment>
<evidence type="ECO:0000256" key="1">
    <source>
        <dbReference type="ARBA" id="ARBA00004651"/>
    </source>
</evidence>
<keyword evidence="2 6" id="KW-1003">Cell membrane</keyword>
<dbReference type="OrthoDB" id="9812980at2"/>
<sequence>MIASDHTRPVALLLALAAGSLLLALLCAPVWWPVAADWATLLGSTDRLAAAAGRAGPVLLVVLMALAVVASPIPSGPIAMAAGAVYGVTGGGAVSIAGAFLGAMIAFAIARRFRSALAGRDNRIAAWICRPRSPTMLMLAVFGARLVPLISFDAVSYAAGLTTLSTWRFALATLLGVAPMGFAFAAMGAGVADGEHRTLAIIVASAVTVALPAAVWGVQRARGRARR</sequence>
<protein>
    <recommendedName>
        <fullName evidence="6">TVP38/TMEM64 family membrane protein</fullName>
    </recommendedName>
</protein>
<feature type="transmembrane region" description="Helical" evidence="6">
    <location>
        <begin position="198"/>
        <end position="218"/>
    </location>
</feature>
<evidence type="ECO:0000259" key="7">
    <source>
        <dbReference type="Pfam" id="PF09335"/>
    </source>
</evidence>
<dbReference type="RefSeq" id="WP_007254047.1">
    <property type="nucleotide sequence ID" value="NZ_CH724107.1"/>
</dbReference>
<evidence type="ECO:0000256" key="4">
    <source>
        <dbReference type="ARBA" id="ARBA00022989"/>
    </source>
</evidence>
<feature type="domain" description="VTT" evidence="7">
    <location>
        <begin position="73"/>
        <end position="189"/>
    </location>
</feature>
<dbReference type="InterPro" id="IPR015414">
    <property type="entry name" value="TMEM64"/>
</dbReference>
<keyword evidence="4 6" id="KW-1133">Transmembrane helix</keyword>
<dbReference type="Pfam" id="PF09335">
    <property type="entry name" value="VTT_dom"/>
    <property type="match status" value="1"/>
</dbReference>
<dbReference type="PANTHER" id="PTHR12677">
    <property type="entry name" value="GOLGI APPARATUS MEMBRANE PROTEIN TVP38-RELATED"/>
    <property type="match status" value="1"/>
</dbReference>
<feature type="transmembrane region" description="Helical" evidence="6">
    <location>
        <begin position="85"/>
        <end position="110"/>
    </location>
</feature>
<gene>
    <name evidence="8" type="primary">tig</name>
    <name evidence="8" type="ORF">OG2516_02584</name>
</gene>
<keyword evidence="5 6" id="KW-0472">Membrane</keyword>
<evidence type="ECO:0000256" key="6">
    <source>
        <dbReference type="RuleBase" id="RU366058"/>
    </source>
</evidence>
<feature type="transmembrane region" description="Helical" evidence="6">
    <location>
        <begin position="52"/>
        <end position="73"/>
    </location>
</feature>
<name>Q2CHK7_OCEGH</name>
<dbReference type="PANTHER" id="PTHR12677:SF59">
    <property type="entry name" value="GOLGI APPARATUS MEMBRANE PROTEIN TVP38-RELATED"/>
    <property type="match status" value="1"/>
</dbReference>
<dbReference type="EMBL" id="AAOT01000005">
    <property type="protein sequence ID" value="EAR52287.1"/>
    <property type="molecule type" value="Genomic_DNA"/>
</dbReference>
<comment type="caution">
    <text evidence="6">Lacks conserved residue(s) required for the propagation of feature annotation.</text>
</comment>
<dbReference type="STRING" id="314256.OG2516_02584"/>
<proteinExistence type="inferred from homology"/>
<comment type="similarity">
    <text evidence="6">Belongs to the TVP38/TMEM64 family.</text>
</comment>
<evidence type="ECO:0000256" key="5">
    <source>
        <dbReference type="ARBA" id="ARBA00023136"/>
    </source>
</evidence>